<evidence type="ECO:0000256" key="8">
    <source>
        <dbReference type="SAM" id="Phobius"/>
    </source>
</evidence>
<feature type="transmembrane region" description="Helical" evidence="8">
    <location>
        <begin position="181"/>
        <end position="205"/>
    </location>
</feature>
<dbReference type="EMBL" id="CP089984">
    <property type="protein sequence ID" value="WXB18171.1"/>
    <property type="molecule type" value="Genomic_DNA"/>
</dbReference>
<keyword evidence="2" id="KW-1003">Cell membrane</keyword>
<feature type="transmembrane region" description="Helical" evidence="8">
    <location>
        <begin position="273"/>
        <end position="294"/>
    </location>
</feature>
<comment type="subcellular location">
    <subcellularLocation>
        <location evidence="1">Cell membrane</location>
        <topology evidence="1">Multi-pass membrane protein</topology>
    </subcellularLocation>
</comment>
<keyword evidence="10" id="KW-1185">Reference proteome</keyword>
<comment type="similarity">
    <text evidence="7">Belongs to the glycosyltransferase 87 family.</text>
</comment>
<sequence length="421" mass="46050">MRELESHLPAPLALFERHARALALGSAALLAVLIVLHPYTMPMRYPLFNLVDLQTYRDGGRAILAGEPLYDSTSGIYHLNFVYTPFAALAFVPLAWFPAWLTDALAPYAQLAVLVWIVWMGLRSLGHPDTGALRRATLGITSVLLWLEPVFQTICLGQINLVLLLLLVWDTCAPRPARSLRWQGIAVGVAAGIKLTPGIFIVYLAATRRLRAAALACAAFAGTAVLGFLAAPHDSWTWWGGTFARGTRIGEYAICVNQSWSGLVARLLHAEHLLQWTWVLGAAAIASLGLWMAVMAHRDGHTLLGATLCGMTGTMVSPFSWSHHWVWFAPLALVALHHARAFSARARTLAVAAFAVCLLAWPVGFVTGRHEPDMFGLFAIAPWHGLDVVYHNVFILVYAAVAVAAIRFLRRTDVGLVECRT</sequence>
<feature type="transmembrane region" description="Helical" evidence="8">
    <location>
        <begin position="301"/>
        <end position="319"/>
    </location>
</feature>
<feature type="transmembrane region" description="Helical" evidence="8">
    <location>
        <begin position="325"/>
        <end position="342"/>
    </location>
</feature>
<dbReference type="InterPro" id="IPR018584">
    <property type="entry name" value="GT87"/>
</dbReference>
<dbReference type="RefSeq" id="WP_394827813.1">
    <property type="nucleotide sequence ID" value="NZ_CP089984.1"/>
</dbReference>
<gene>
    <name evidence="9" type="ORF">LZC94_13025</name>
</gene>
<evidence type="ECO:0000256" key="4">
    <source>
        <dbReference type="ARBA" id="ARBA00022692"/>
    </source>
</evidence>
<feature type="transmembrane region" description="Helical" evidence="8">
    <location>
        <begin position="388"/>
        <end position="409"/>
    </location>
</feature>
<keyword evidence="3" id="KW-0808">Transferase</keyword>
<name>A0ABZ2M4J1_9BACT</name>
<feature type="transmembrane region" description="Helical" evidence="8">
    <location>
        <begin position="20"/>
        <end position="39"/>
    </location>
</feature>
<feature type="transmembrane region" description="Helical" evidence="8">
    <location>
        <begin position="143"/>
        <end position="169"/>
    </location>
</feature>
<evidence type="ECO:0000256" key="3">
    <source>
        <dbReference type="ARBA" id="ARBA00022679"/>
    </source>
</evidence>
<protein>
    <submittedName>
        <fullName evidence="9">Glycosyltransferase 87 family protein</fullName>
    </submittedName>
</protein>
<evidence type="ECO:0000256" key="6">
    <source>
        <dbReference type="ARBA" id="ARBA00023136"/>
    </source>
</evidence>
<keyword evidence="6 8" id="KW-0472">Membrane</keyword>
<evidence type="ECO:0000313" key="9">
    <source>
        <dbReference type="EMBL" id="WXB18171.1"/>
    </source>
</evidence>
<dbReference type="Pfam" id="PF09594">
    <property type="entry name" value="GT87"/>
    <property type="match status" value="1"/>
</dbReference>
<evidence type="ECO:0000256" key="1">
    <source>
        <dbReference type="ARBA" id="ARBA00004651"/>
    </source>
</evidence>
<feature type="transmembrane region" description="Helical" evidence="8">
    <location>
        <begin position="105"/>
        <end position="122"/>
    </location>
</feature>
<evidence type="ECO:0000256" key="5">
    <source>
        <dbReference type="ARBA" id="ARBA00022989"/>
    </source>
</evidence>
<reference evidence="9 10" key="1">
    <citation type="submission" date="2021-12" db="EMBL/GenBank/DDBJ databases">
        <title>Discovery of the Pendulisporaceae a myxobacterial family with distinct sporulation behavior and unique specialized metabolism.</title>
        <authorList>
            <person name="Garcia R."/>
            <person name="Popoff A."/>
            <person name="Bader C.D."/>
            <person name="Loehr J."/>
            <person name="Walesch S."/>
            <person name="Walt C."/>
            <person name="Boldt J."/>
            <person name="Bunk B."/>
            <person name="Haeckl F.J.F.P.J."/>
            <person name="Gunesch A.P."/>
            <person name="Birkelbach J."/>
            <person name="Nuebel U."/>
            <person name="Pietschmann T."/>
            <person name="Bach T."/>
            <person name="Mueller R."/>
        </authorList>
    </citation>
    <scope>NUCLEOTIDE SEQUENCE [LARGE SCALE GENOMIC DNA]</scope>
    <source>
        <strain evidence="9 10">MSr11954</strain>
    </source>
</reference>
<evidence type="ECO:0000256" key="2">
    <source>
        <dbReference type="ARBA" id="ARBA00022475"/>
    </source>
</evidence>
<keyword evidence="5 8" id="KW-1133">Transmembrane helix</keyword>
<organism evidence="9 10">
    <name type="scientific">Pendulispora albinea</name>
    <dbReference type="NCBI Taxonomy" id="2741071"/>
    <lineage>
        <taxon>Bacteria</taxon>
        <taxon>Pseudomonadati</taxon>
        <taxon>Myxococcota</taxon>
        <taxon>Myxococcia</taxon>
        <taxon>Myxococcales</taxon>
        <taxon>Sorangiineae</taxon>
        <taxon>Pendulisporaceae</taxon>
        <taxon>Pendulispora</taxon>
    </lineage>
</organism>
<feature type="transmembrane region" description="Helical" evidence="8">
    <location>
        <begin position="212"/>
        <end position="231"/>
    </location>
</feature>
<keyword evidence="4 8" id="KW-0812">Transmembrane</keyword>
<evidence type="ECO:0000256" key="7">
    <source>
        <dbReference type="ARBA" id="ARBA00024033"/>
    </source>
</evidence>
<dbReference type="Proteomes" id="UP001370348">
    <property type="component" value="Chromosome"/>
</dbReference>
<feature type="transmembrane region" description="Helical" evidence="8">
    <location>
        <begin position="349"/>
        <end position="368"/>
    </location>
</feature>
<feature type="transmembrane region" description="Helical" evidence="8">
    <location>
        <begin position="81"/>
        <end position="99"/>
    </location>
</feature>
<evidence type="ECO:0000313" key="10">
    <source>
        <dbReference type="Proteomes" id="UP001370348"/>
    </source>
</evidence>
<proteinExistence type="inferred from homology"/>
<accession>A0ABZ2M4J1</accession>